<dbReference type="KEGG" id="cms:CMS2660"/>
<dbReference type="InterPro" id="IPR046348">
    <property type="entry name" value="SIS_dom_sf"/>
</dbReference>
<dbReference type="PANTHER" id="PTHR12526:SF635">
    <property type="entry name" value="GLYCOSYL TRANSFERASE GROUP 1"/>
    <property type="match status" value="1"/>
</dbReference>
<evidence type="ECO:0000256" key="1">
    <source>
        <dbReference type="ARBA" id="ARBA00022676"/>
    </source>
</evidence>
<dbReference type="Pfam" id="PF13439">
    <property type="entry name" value="Glyco_transf_4"/>
    <property type="match status" value="1"/>
</dbReference>
<dbReference type="PROSITE" id="PS51464">
    <property type="entry name" value="SIS"/>
    <property type="match status" value="1"/>
</dbReference>
<keyword evidence="1" id="KW-0328">Glycosyltransferase</keyword>
<keyword evidence="2 3" id="KW-0808">Transferase</keyword>
<dbReference type="InterPro" id="IPR001296">
    <property type="entry name" value="Glyco_trans_1"/>
</dbReference>
<dbReference type="eggNOG" id="COG0279">
    <property type="taxonomic scope" value="Bacteria"/>
</dbReference>
<dbReference type="eggNOG" id="COG0438">
    <property type="taxonomic scope" value="Bacteria"/>
</dbReference>
<protein>
    <submittedName>
        <fullName evidence="3">Glycosyl transferase/isomerase</fullName>
    </submittedName>
</protein>
<dbReference type="PANTHER" id="PTHR12526">
    <property type="entry name" value="GLYCOSYLTRANSFERASE"/>
    <property type="match status" value="1"/>
</dbReference>
<reference evidence="3 4" key="1">
    <citation type="journal article" date="2008" name="J. Bacteriol.">
        <title>Genome of the actinomycete plant pathogen Clavibacter michiganensis subsp. sepedonicus suggests recent niche adaptation.</title>
        <authorList>
            <person name="Bentley S.D."/>
            <person name="Corton C."/>
            <person name="Brown S.E."/>
            <person name="Barron A."/>
            <person name="Clark L."/>
            <person name="Doggett J."/>
            <person name="Harris B."/>
            <person name="Ormond D."/>
            <person name="Quail M.A."/>
            <person name="May G."/>
            <person name="Francis D."/>
            <person name="Knudson D."/>
            <person name="Parkhill J."/>
            <person name="Ishimaru C.A."/>
        </authorList>
    </citation>
    <scope>NUCLEOTIDE SEQUENCE [LARGE SCALE GENOMIC DNA]</scope>
    <source>
        <strain evidence="4">ATCC 33113 / DSM 20744 / JCM 9667 / LMG 2889 / ICMP 2535 / C-1</strain>
    </source>
</reference>
<dbReference type="InterPro" id="IPR035461">
    <property type="entry name" value="GmhA/DiaA"/>
</dbReference>
<dbReference type="GO" id="GO:0097367">
    <property type="term" value="F:carbohydrate derivative binding"/>
    <property type="evidence" value="ECO:0007669"/>
    <property type="project" value="InterPro"/>
</dbReference>
<evidence type="ECO:0000313" key="3">
    <source>
        <dbReference type="EMBL" id="CAQ02734.1"/>
    </source>
</evidence>
<accession>B0RIU9</accession>
<dbReference type="GO" id="GO:0016757">
    <property type="term" value="F:glycosyltransferase activity"/>
    <property type="evidence" value="ECO:0007669"/>
    <property type="project" value="UniProtKB-KW"/>
</dbReference>
<dbReference type="InterPro" id="IPR028098">
    <property type="entry name" value="Glyco_trans_4-like_N"/>
</dbReference>
<dbReference type="STRING" id="31964.CMS2660"/>
<dbReference type="CAZy" id="GT4">
    <property type="family name" value="Glycosyltransferase Family 4"/>
</dbReference>
<evidence type="ECO:0000313" key="4">
    <source>
        <dbReference type="Proteomes" id="UP000001318"/>
    </source>
</evidence>
<dbReference type="Pfam" id="PF13580">
    <property type="entry name" value="SIS_2"/>
    <property type="match status" value="1"/>
</dbReference>
<dbReference type="Gene3D" id="3.40.50.2000">
    <property type="entry name" value="Glycogen Phosphorylase B"/>
    <property type="match status" value="2"/>
</dbReference>
<name>B0RIU9_CLASE</name>
<evidence type="ECO:0000256" key="2">
    <source>
        <dbReference type="ARBA" id="ARBA00022679"/>
    </source>
</evidence>
<dbReference type="OrthoDB" id="9810929at2"/>
<dbReference type="SUPFAM" id="SSF53697">
    <property type="entry name" value="SIS domain"/>
    <property type="match status" value="1"/>
</dbReference>
<sequence length="637" mass="65588">MRIAMISEHASPLATLGGVDAGGQNVHVAALSAALAEEGHTVTVYTRRDDEALPARVAFAPGVEVVHLDAGPARAVPKDELLPHMGELADGLLADWRTARPDVVHSHFWMSGVAALDAAARLASSPVGAAAAPPVLHTFHALGSVKRRHLGAEDTSPAARAELEPGVGRRADAVIATCSDEAAELVRAGVDAARVTVIPCGVDIGHFTPRADEPDDAADTADRLVPRKGVDLAIEALGILARRGRTDVELVIVGGSGDGASGSDDPEARRLMDAARAAGVADRVRLHGRVSQADMPAVMRTADVVVCAPWYEPFGIVPLEAMASGVPVVASAVGGLTDSVVDGVTGILVPPRDPAAIAEALGELLADPARRRRLGRAGRDRMEHGYAWSTVAARTAEAYLAAIQAAAPDDLPADPTVVDAHLDALGPVLDDLRRHAPRLTAWGREMADRLSHGARLIAAGNGGSAAEAQHLTSELVGRFDGDRRPFSAIALHSESSAVTAIGNDYGFDEVFARQVHAHARSGDIVVLLSTSGRSENLLRAAAAARAAGATTWAMTGPGPNPLVEACDESLALDGPSANVQEAQLVAVHAICRAFESRLKANDRAAARASATTAVASASVPVTVSPASTTAAPAEVPA</sequence>
<organism evidence="3 4">
    <name type="scientific">Clavibacter sepedonicus</name>
    <name type="common">Clavibacter michiganensis subsp. sepedonicus</name>
    <dbReference type="NCBI Taxonomy" id="31964"/>
    <lineage>
        <taxon>Bacteria</taxon>
        <taxon>Bacillati</taxon>
        <taxon>Actinomycetota</taxon>
        <taxon>Actinomycetes</taxon>
        <taxon>Micrococcales</taxon>
        <taxon>Microbacteriaceae</taxon>
        <taxon>Clavibacter</taxon>
    </lineage>
</organism>
<dbReference type="GO" id="GO:1901135">
    <property type="term" value="P:carbohydrate derivative metabolic process"/>
    <property type="evidence" value="ECO:0007669"/>
    <property type="project" value="InterPro"/>
</dbReference>
<dbReference type="GeneID" id="301680957"/>
<proteinExistence type="predicted"/>
<dbReference type="InterPro" id="IPR001347">
    <property type="entry name" value="SIS_dom"/>
</dbReference>
<gene>
    <name evidence="3" type="ordered locus">CMS2660</name>
</gene>
<dbReference type="SUPFAM" id="SSF53756">
    <property type="entry name" value="UDP-Glycosyltransferase/glycogen phosphorylase"/>
    <property type="match status" value="1"/>
</dbReference>
<dbReference type="CDD" id="cd05006">
    <property type="entry name" value="SIS_GmhA"/>
    <property type="match status" value="1"/>
</dbReference>
<keyword evidence="4" id="KW-1185">Reference proteome</keyword>
<dbReference type="Proteomes" id="UP000001318">
    <property type="component" value="Chromosome"/>
</dbReference>
<dbReference type="RefSeq" id="WP_012299908.1">
    <property type="nucleotide sequence ID" value="NC_010407.1"/>
</dbReference>
<dbReference type="HOGENOM" id="CLU_408673_0_0_11"/>
<dbReference type="EMBL" id="AM849034">
    <property type="protein sequence ID" value="CAQ02734.1"/>
    <property type="molecule type" value="Genomic_DNA"/>
</dbReference>
<dbReference type="AlphaFoldDB" id="B0RIU9"/>
<dbReference type="Pfam" id="PF00534">
    <property type="entry name" value="Glycos_transf_1"/>
    <property type="match status" value="1"/>
</dbReference>
<dbReference type="Gene3D" id="3.40.50.10490">
    <property type="entry name" value="Glucose-6-phosphate isomerase like protein, domain 1"/>
    <property type="match status" value="1"/>
</dbReference>